<feature type="transmembrane region" description="Helical" evidence="2">
    <location>
        <begin position="17"/>
        <end position="50"/>
    </location>
</feature>
<dbReference type="OrthoDB" id="69644at1644055"/>
<evidence type="ECO:0000256" key="1">
    <source>
        <dbReference type="SAM" id="MobiDB-lite"/>
    </source>
</evidence>
<evidence type="ECO:0008006" key="5">
    <source>
        <dbReference type="Google" id="ProtNLM"/>
    </source>
</evidence>
<keyword evidence="2" id="KW-0812">Transmembrane</keyword>
<feature type="compositionally biased region" description="Basic residues" evidence="1">
    <location>
        <begin position="154"/>
        <end position="167"/>
    </location>
</feature>
<keyword evidence="2" id="KW-0472">Membrane</keyword>
<accession>A0A2I8VEE9</accession>
<evidence type="ECO:0000256" key="2">
    <source>
        <dbReference type="SAM" id="Phobius"/>
    </source>
</evidence>
<dbReference type="RefSeq" id="WP_103423789.1">
    <property type="nucleotide sequence ID" value="NZ_CP026309.1"/>
</dbReference>
<proteinExistence type="predicted"/>
<dbReference type="GeneID" id="35590467"/>
<dbReference type="EMBL" id="CP026309">
    <property type="protein sequence ID" value="AUV80281.1"/>
    <property type="molecule type" value="Genomic_DNA"/>
</dbReference>
<evidence type="ECO:0000313" key="3">
    <source>
        <dbReference type="EMBL" id="AUV80281.1"/>
    </source>
</evidence>
<dbReference type="AlphaFoldDB" id="A0A2I8VEE9"/>
<evidence type="ECO:0000313" key="4">
    <source>
        <dbReference type="Proteomes" id="UP000236584"/>
    </source>
</evidence>
<name>A0A2I8VEE9_9EURY</name>
<dbReference type="Proteomes" id="UP000236584">
    <property type="component" value="Chromosome"/>
</dbReference>
<sequence length="181" mass="19788">MDSEVTHPRTLALFRAVLYLATFVAALGLVGVGLSVLGAAFVLAGVSLFLTGDANALGLALLAGTGLVTTVGLAVGVAFGARRVDRRVTDADRRPDPVEELTRQYVAGAIDERTFERRVERVLTGDATDDRRLVRRALGSVRARFDPRARLPFRGRLGRSRRGRQRRRDGEREPDPEPELL</sequence>
<feature type="transmembrane region" description="Helical" evidence="2">
    <location>
        <begin position="56"/>
        <end position="79"/>
    </location>
</feature>
<keyword evidence="4" id="KW-1185">Reference proteome</keyword>
<reference evidence="3 4" key="1">
    <citation type="submission" date="2018-01" db="EMBL/GenBank/DDBJ databases">
        <title>Complete genome sequence of Salinigranum rubrum GX10T, an extremely halophilic archaeon isolated from a marine solar saltern.</title>
        <authorList>
            <person name="Han S."/>
        </authorList>
    </citation>
    <scope>NUCLEOTIDE SEQUENCE [LARGE SCALE GENOMIC DNA]</scope>
    <source>
        <strain evidence="3 4">GX10</strain>
    </source>
</reference>
<organism evidence="3 4">
    <name type="scientific">Salinigranum rubrum</name>
    <dbReference type="NCBI Taxonomy" id="755307"/>
    <lineage>
        <taxon>Archaea</taxon>
        <taxon>Methanobacteriati</taxon>
        <taxon>Methanobacteriota</taxon>
        <taxon>Stenosarchaea group</taxon>
        <taxon>Halobacteria</taxon>
        <taxon>Halobacteriales</taxon>
        <taxon>Haloferacaceae</taxon>
        <taxon>Salinigranum</taxon>
    </lineage>
</organism>
<gene>
    <name evidence="3" type="ORF">C2R22_00220</name>
</gene>
<feature type="region of interest" description="Disordered" evidence="1">
    <location>
        <begin position="154"/>
        <end position="181"/>
    </location>
</feature>
<keyword evidence="2" id="KW-1133">Transmembrane helix</keyword>
<protein>
    <recommendedName>
        <fullName evidence="5">SHOCT domain-containing protein</fullName>
    </recommendedName>
</protein>
<dbReference type="KEGG" id="srub:C2R22_00220"/>